<dbReference type="Gene3D" id="2.40.150.20">
    <property type="entry name" value="Ribosomal protein L14"/>
    <property type="match status" value="1"/>
</dbReference>
<dbReference type="AlphaFoldDB" id="A0A0H4TAC2"/>
<organism evidence="6">
    <name type="scientific">uncultured Microgenomates bacterium Rifle_16ft_4_minimus_8177</name>
    <dbReference type="NCBI Taxonomy" id="1665121"/>
    <lineage>
        <taxon>Bacteria</taxon>
        <taxon>Candidatus Microgenomatota</taxon>
        <taxon>environmental samples</taxon>
    </lineage>
</organism>
<keyword evidence="1 3" id="KW-0689">Ribosomal protein</keyword>
<dbReference type="PANTHER" id="PTHR11761:SF3">
    <property type="entry name" value="LARGE RIBOSOMAL SUBUNIT PROTEIN UL14M"/>
    <property type="match status" value="1"/>
</dbReference>
<dbReference type="GO" id="GO:0003735">
    <property type="term" value="F:structural constituent of ribosome"/>
    <property type="evidence" value="ECO:0007669"/>
    <property type="project" value="InterPro"/>
</dbReference>
<evidence type="ECO:0000256" key="3">
    <source>
        <dbReference type="HAMAP-Rule" id="MF_01367"/>
    </source>
</evidence>
<dbReference type="PROSITE" id="PS00049">
    <property type="entry name" value="RIBOSOMAL_L14"/>
    <property type="match status" value="1"/>
</dbReference>
<keyword evidence="3 5" id="KW-0699">rRNA-binding</keyword>
<dbReference type="SUPFAM" id="SSF50193">
    <property type="entry name" value="Ribosomal protein L14"/>
    <property type="match status" value="1"/>
</dbReference>
<evidence type="ECO:0000256" key="4">
    <source>
        <dbReference type="RuleBase" id="RU003949"/>
    </source>
</evidence>
<sequence length="122" mass="13195">MVQNRSVLKVADNSGARSLVVIGLGKGTGRRFCRLGDVVTCAVRGASPTGQVKDHEKVKAVIVRTKKETRRSDGSYVRFSDNAAVVIDANNNPRATRVLGPIAAEVRDRKFTKIASLAKEVF</sequence>
<dbReference type="HAMAP" id="MF_01367">
    <property type="entry name" value="Ribosomal_uL14"/>
    <property type="match status" value="1"/>
</dbReference>
<dbReference type="GO" id="GO:0006412">
    <property type="term" value="P:translation"/>
    <property type="evidence" value="ECO:0007669"/>
    <property type="project" value="UniProtKB-UniRule"/>
</dbReference>
<comment type="similarity">
    <text evidence="3 4">Belongs to the universal ribosomal protein uL14 family.</text>
</comment>
<keyword evidence="2 3" id="KW-0687">Ribonucleoprotein</keyword>
<evidence type="ECO:0000313" key="6">
    <source>
        <dbReference type="EMBL" id="AKQ04871.1"/>
    </source>
</evidence>
<gene>
    <name evidence="3 6" type="primary">rplN</name>
</gene>
<dbReference type="CDD" id="cd00337">
    <property type="entry name" value="Ribosomal_uL14"/>
    <property type="match status" value="1"/>
</dbReference>
<dbReference type="GO" id="GO:0070180">
    <property type="term" value="F:large ribosomal subunit rRNA binding"/>
    <property type="evidence" value="ECO:0007669"/>
    <property type="project" value="TreeGrafter"/>
</dbReference>
<dbReference type="Pfam" id="PF00238">
    <property type="entry name" value="Ribosomal_L14"/>
    <property type="match status" value="1"/>
</dbReference>
<accession>A0A0H4TAC2</accession>
<dbReference type="InterPro" id="IPR005745">
    <property type="entry name" value="Ribosomal_uL14_bac-type"/>
</dbReference>
<dbReference type="GO" id="GO:0022625">
    <property type="term" value="C:cytosolic large ribosomal subunit"/>
    <property type="evidence" value="ECO:0007669"/>
    <property type="project" value="TreeGrafter"/>
</dbReference>
<evidence type="ECO:0000256" key="2">
    <source>
        <dbReference type="ARBA" id="ARBA00023274"/>
    </source>
</evidence>
<protein>
    <recommendedName>
        <fullName evidence="3">Large ribosomal subunit protein uL14</fullName>
    </recommendedName>
</protein>
<comment type="subunit">
    <text evidence="3">Part of the 50S ribosomal subunit. Forms a cluster with proteins L3 and L19. In the 70S ribosome, L14 and L19 interact and together make contacts with the 16S rRNA in bridges B5 and B8.</text>
</comment>
<name>A0A0H4TAC2_9BACT</name>
<dbReference type="NCBIfam" id="TIGR01067">
    <property type="entry name" value="rplN_bact"/>
    <property type="match status" value="1"/>
</dbReference>
<comment type="function">
    <text evidence="3 5">Binds to 23S rRNA. Forms part of two intersubunit bridges in the 70S ribosome.</text>
</comment>
<dbReference type="InterPro" id="IPR036853">
    <property type="entry name" value="Ribosomal_uL14_sf"/>
</dbReference>
<reference evidence="6" key="1">
    <citation type="journal article" date="2015" name="ISME J.">
        <title>Aquifer environment selects for microbial species cohorts in sediment and groundwater.</title>
        <authorList>
            <person name="Hug L.A."/>
            <person name="Thomas B.C."/>
            <person name="Brown C.T."/>
            <person name="Frischkorn K.R."/>
            <person name="Williams K.H."/>
            <person name="Tringe S.G."/>
            <person name="Banfield J.F."/>
        </authorList>
    </citation>
    <scope>NUCLEOTIDE SEQUENCE</scope>
</reference>
<evidence type="ECO:0000256" key="1">
    <source>
        <dbReference type="ARBA" id="ARBA00022980"/>
    </source>
</evidence>
<dbReference type="EMBL" id="KT007052">
    <property type="protein sequence ID" value="AKQ04871.1"/>
    <property type="molecule type" value="Genomic_DNA"/>
</dbReference>
<dbReference type="InterPro" id="IPR019972">
    <property type="entry name" value="Ribosomal_uL14_CS"/>
</dbReference>
<proteinExistence type="inferred from homology"/>
<dbReference type="InterPro" id="IPR000218">
    <property type="entry name" value="Ribosomal_uL14"/>
</dbReference>
<evidence type="ECO:0000256" key="5">
    <source>
        <dbReference type="RuleBase" id="RU003950"/>
    </source>
</evidence>
<keyword evidence="3 5" id="KW-0694">RNA-binding</keyword>
<dbReference type="PANTHER" id="PTHR11761">
    <property type="entry name" value="50S/60S RIBOSOMAL PROTEIN L14/L23"/>
    <property type="match status" value="1"/>
</dbReference>
<dbReference type="SMART" id="SM01374">
    <property type="entry name" value="Ribosomal_L14"/>
    <property type="match status" value="1"/>
</dbReference>